<dbReference type="GO" id="GO:0071949">
    <property type="term" value="F:FAD binding"/>
    <property type="evidence" value="ECO:0007669"/>
    <property type="project" value="InterPro"/>
</dbReference>
<name>A0A2M6U705_9BRAD</name>
<dbReference type="PANTHER" id="PTHR43476">
    <property type="entry name" value="3-(3-HYDROXY-PHENYL)PROPIONATE/3-HYDROXYCINNAMIC ACID HYDROXYLASE"/>
    <property type="match status" value="1"/>
</dbReference>
<dbReference type="Pfam" id="PF01494">
    <property type="entry name" value="FAD_binding_3"/>
    <property type="match status" value="1"/>
</dbReference>
<gene>
    <name evidence="4" type="ORF">TSA1_06050</name>
</gene>
<keyword evidence="1" id="KW-0560">Oxidoreductase</keyword>
<dbReference type="PRINTS" id="PR00420">
    <property type="entry name" value="RNGMNOXGNASE"/>
</dbReference>
<organism evidence="4 5">
    <name type="scientific">Bradyrhizobium nitroreducens</name>
    <dbReference type="NCBI Taxonomy" id="709803"/>
    <lineage>
        <taxon>Bacteria</taxon>
        <taxon>Pseudomonadati</taxon>
        <taxon>Pseudomonadota</taxon>
        <taxon>Alphaproteobacteria</taxon>
        <taxon>Hyphomicrobiales</taxon>
        <taxon>Nitrobacteraceae</taxon>
        <taxon>Bradyrhizobium</taxon>
    </lineage>
</organism>
<protein>
    <submittedName>
        <fullName evidence="4">Monooxygenase</fullName>
    </submittedName>
</protein>
<sequence length="386" mass="43136">MSNSRSPKIRILGAGPAGLYASYRLNRLFPDGDIVVVEQNPPDVTFGFGVVLSAQGLQFLADEDPDLVKEISVGLESWQDIEIRIGGERIRIDGVGFTAIGRINLLRILYEKVKNVGIVPNFGKSVADLSEFSDADLIVAADGANSIVRRRYAEEFGTKVEMLTNWFAWFGASRPFEALTQTFMTTEAGPFNAHHYRYSPTHSTFLVETTAENFERQGLGKRTEDQSRSLCEKLFQEVLEGAGLISNRSIWRQFPKITNERWSHKNMVLVGDALRTAHYSIGSGTRLALEDVQALVKAIAATDGDIRAALPLYEVQRKPIVEKLLAAASRSAGWYEHFEENMKLPPWQFAHEYISRSGRVDPARLASTCPQFVKQYDEWKSRSGAA</sequence>
<evidence type="ECO:0000259" key="3">
    <source>
        <dbReference type="Pfam" id="PF01494"/>
    </source>
</evidence>
<dbReference type="Gene3D" id="3.30.9.20">
    <property type="match status" value="1"/>
</dbReference>
<evidence type="ECO:0000313" key="5">
    <source>
        <dbReference type="Proteomes" id="UP000228930"/>
    </source>
</evidence>
<dbReference type="GO" id="GO:0004497">
    <property type="term" value="F:monooxygenase activity"/>
    <property type="evidence" value="ECO:0007669"/>
    <property type="project" value="UniProtKB-KW"/>
</dbReference>
<feature type="domain" description="FAD-binding" evidence="3">
    <location>
        <begin position="134"/>
        <end position="326"/>
    </location>
</feature>
<dbReference type="InterPro" id="IPR036188">
    <property type="entry name" value="FAD/NAD-bd_sf"/>
</dbReference>
<evidence type="ECO:0000256" key="1">
    <source>
        <dbReference type="ARBA" id="ARBA00023002"/>
    </source>
</evidence>
<evidence type="ECO:0000256" key="2">
    <source>
        <dbReference type="ARBA" id="ARBA00023027"/>
    </source>
</evidence>
<keyword evidence="2" id="KW-0520">NAD</keyword>
<dbReference type="InterPro" id="IPR002938">
    <property type="entry name" value="FAD-bd"/>
</dbReference>
<dbReference type="PANTHER" id="PTHR43476:SF4">
    <property type="entry name" value="BLR0106 PROTEIN"/>
    <property type="match status" value="1"/>
</dbReference>
<dbReference type="SUPFAM" id="SSF51905">
    <property type="entry name" value="FAD/NAD(P)-binding domain"/>
    <property type="match status" value="1"/>
</dbReference>
<dbReference type="InterPro" id="IPR050631">
    <property type="entry name" value="PheA/TfdB_FAD_monoxygenase"/>
</dbReference>
<dbReference type="RefSeq" id="WP_100175589.1">
    <property type="nucleotide sequence ID" value="NZ_LFJC01000003.1"/>
</dbReference>
<comment type="caution">
    <text evidence="4">The sequence shown here is derived from an EMBL/GenBank/DDBJ whole genome shotgun (WGS) entry which is preliminary data.</text>
</comment>
<dbReference type="EMBL" id="LFJC01000003">
    <property type="protein sequence ID" value="PIT00365.1"/>
    <property type="molecule type" value="Genomic_DNA"/>
</dbReference>
<dbReference type="Proteomes" id="UP000228930">
    <property type="component" value="Unassembled WGS sequence"/>
</dbReference>
<dbReference type="Gene3D" id="3.50.50.60">
    <property type="entry name" value="FAD/NAD(P)-binding domain"/>
    <property type="match status" value="1"/>
</dbReference>
<keyword evidence="4" id="KW-0503">Monooxygenase</keyword>
<proteinExistence type="predicted"/>
<reference evidence="4 5" key="1">
    <citation type="submission" date="2015-06" db="EMBL/GenBank/DDBJ databases">
        <title>Comparative genome analysis of nirS-carrying Bradyrhizobium sp. strains.</title>
        <authorList>
            <person name="Ishii S."/>
            <person name="Jang J."/>
            <person name="Nishizawa T."/>
            <person name="Senoo K."/>
        </authorList>
    </citation>
    <scope>NUCLEOTIDE SEQUENCE [LARGE SCALE GENOMIC DNA]</scope>
    <source>
        <strain evidence="4 5">TSA1</strain>
    </source>
</reference>
<evidence type="ECO:0000313" key="4">
    <source>
        <dbReference type="EMBL" id="PIT00365.1"/>
    </source>
</evidence>
<keyword evidence="5" id="KW-1185">Reference proteome</keyword>
<accession>A0A2M6U705</accession>
<dbReference type="AlphaFoldDB" id="A0A2M6U705"/>